<name>A0ACB9XMM7_CHAAC</name>
<sequence length="82" mass="9718">PSHSNTHIVGLFWRVSPDHTDNSVVCRVPFKWNTQSKSTAFRDITERLSLQFDCLFNHLHHYKLTREAEQLQKDHEWQDGVT</sequence>
<feature type="non-terminal residue" evidence="1">
    <location>
        <position position="1"/>
    </location>
</feature>
<dbReference type="Proteomes" id="UP001057452">
    <property type="component" value="Chromosome 5"/>
</dbReference>
<protein>
    <submittedName>
        <fullName evidence="1">Uncharacterized protein</fullName>
    </submittedName>
</protein>
<feature type="non-terminal residue" evidence="1">
    <location>
        <position position="82"/>
    </location>
</feature>
<comment type="caution">
    <text evidence="1">The sequence shown here is derived from an EMBL/GenBank/DDBJ whole genome shotgun (WGS) entry which is preliminary data.</text>
</comment>
<dbReference type="EMBL" id="CM043789">
    <property type="protein sequence ID" value="KAI4827986.1"/>
    <property type="molecule type" value="Genomic_DNA"/>
</dbReference>
<proteinExistence type="predicted"/>
<keyword evidence="2" id="KW-1185">Reference proteome</keyword>
<evidence type="ECO:0000313" key="1">
    <source>
        <dbReference type="EMBL" id="KAI4827986.1"/>
    </source>
</evidence>
<organism evidence="1 2">
    <name type="scientific">Chaenocephalus aceratus</name>
    <name type="common">Blackfin icefish</name>
    <name type="synonym">Chaenichthys aceratus</name>
    <dbReference type="NCBI Taxonomy" id="36190"/>
    <lineage>
        <taxon>Eukaryota</taxon>
        <taxon>Metazoa</taxon>
        <taxon>Chordata</taxon>
        <taxon>Craniata</taxon>
        <taxon>Vertebrata</taxon>
        <taxon>Euteleostomi</taxon>
        <taxon>Actinopterygii</taxon>
        <taxon>Neopterygii</taxon>
        <taxon>Teleostei</taxon>
        <taxon>Neoteleostei</taxon>
        <taxon>Acanthomorphata</taxon>
        <taxon>Eupercaria</taxon>
        <taxon>Perciformes</taxon>
        <taxon>Notothenioidei</taxon>
        <taxon>Channichthyidae</taxon>
        <taxon>Chaenocephalus</taxon>
    </lineage>
</organism>
<gene>
    <name evidence="1" type="ORF">KUCAC02_031342</name>
</gene>
<accession>A0ACB9XMM7</accession>
<evidence type="ECO:0000313" key="2">
    <source>
        <dbReference type="Proteomes" id="UP001057452"/>
    </source>
</evidence>
<reference evidence="1" key="1">
    <citation type="submission" date="2022-05" db="EMBL/GenBank/DDBJ databases">
        <title>Chromosome-level genome of Chaenocephalus aceratus.</title>
        <authorList>
            <person name="Park H."/>
        </authorList>
    </citation>
    <scope>NUCLEOTIDE SEQUENCE</scope>
    <source>
        <strain evidence="1">KU_202001</strain>
    </source>
</reference>